<reference evidence="2 3" key="1">
    <citation type="journal article" date="2008" name="Science">
        <title>The Physcomitrella genome reveals evolutionary insights into the conquest of land by plants.</title>
        <authorList>
            <person name="Rensing S."/>
            <person name="Lang D."/>
            <person name="Zimmer A."/>
            <person name="Terry A."/>
            <person name="Salamov A."/>
            <person name="Shapiro H."/>
            <person name="Nishiyama T."/>
            <person name="Perroud P.-F."/>
            <person name="Lindquist E."/>
            <person name="Kamisugi Y."/>
            <person name="Tanahashi T."/>
            <person name="Sakakibara K."/>
            <person name="Fujita T."/>
            <person name="Oishi K."/>
            <person name="Shin-I T."/>
            <person name="Kuroki Y."/>
            <person name="Toyoda A."/>
            <person name="Suzuki Y."/>
            <person name="Hashimoto A."/>
            <person name="Yamaguchi K."/>
            <person name="Sugano A."/>
            <person name="Kohara Y."/>
            <person name="Fujiyama A."/>
            <person name="Anterola A."/>
            <person name="Aoki S."/>
            <person name="Ashton N."/>
            <person name="Barbazuk W.B."/>
            <person name="Barker E."/>
            <person name="Bennetzen J."/>
            <person name="Bezanilla M."/>
            <person name="Blankenship R."/>
            <person name="Cho S.H."/>
            <person name="Dutcher S."/>
            <person name="Estelle M."/>
            <person name="Fawcett J.A."/>
            <person name="Gundlach H."/>
            <person name="Hanada K."/>
            <person name="Heyl A."/>
            <person name="Hicks K.A."/>
            <person name="Hugh J."/>
            <person name="Lohr M."/>
            <person name="Mayer K."/>
            <person name="Melkozernov A."/>
            <person name="Murata T."/>
            <person name="Nelson D."/>
            <person name="Pils B."/>
            <person name="Prigge M."/>
            <person name="Reiss B."/>
            <person name="Renner T."/>
            <person name="Rombauts S."/>
            <person name="Rushton P."/>
            <person name="Sanderfoot A."/>
            <person name="Schween G."/>
            <person name="Shiu S.-H."/>
            <person name="Stueber K."/>
            <person name="Theodoulou F.L."/>
            <person name="Tu H."/>
            <person name="Van de Peer Y."/>
            <person name="Verrier P.J."/>
            <person name="Waters E."/>
            <person name="Wood A."/>
            <person name="Yang L."/>
            <person name="Cove D."/>
            <person name="Cuming A."/>
            <person name="Hasebe M."/>
            <person name="Lucas S."/>
            <person name="Mishler D.B."/>
            <person name="Reski R."/>
            <person name="Grigoriev I."/>
            <person name="Quatrano R.S."/>
            <person name="Boore J.L."/>
        </authorList>
    </citation>
    <scope>NUCLEOTIDE SEQUENCE [LARGE SCALE GENOMIC DNA]</scope>
    <source>
        <strain evidence="2 3">cv. Gransden 2004</strain>
    </source>
</reference>
<reference evidence="2" key="3">
    <citation type="submission" date="2020-12" db="UniProtKB">
        <authorList>
            <consortium name="EnsemblPlants"/>
        </authorList>
    </citation>
    <scope>IDENTIFICATION</scope>
</reference>
<evidence type="ECO:0000313" key="2">
    <source>
        <dbReference type="EnsemblPlants" id="Pp3c8_4270V3.5"/>
    </source>
</evidence>
<feature type="transmembrane region" description="Helical" evidence="1">
    <location>
        <begin position="242"/>
        <end position="266"/>
    </location>
</feature>
<dbReference type="AlphaFoldDB" id="A0A7I4EF84"/>
<organism evidence="2 3">
    <name type="scientific">Physcomitrium patens</name>
    <name type="common">Spreading-leaved earth moss</name>
    <name type="synonym">Physcomitrella patens</name>
    <dbReference type="NCBI Taxonomy" id="3218"/>
    <lineage>
        <taxon>Eukaryota</taxon>
        <taxon>Viridiplantae</taxon>
        <taxon>Streptophyta</taxon>
        <taxon>Embryophyta</taxon>
        <taxon>Bryophyta</taxon>
        <taxon>Bryophytina</taxon>
        <taxon>Bryopsida</taxon>
        <taxon>Funariidae</taxon>
        <taxon>Funariales</taxon>
        <taxon>Funariaceae</taxon>
        <taxon>Physcomitrium</taxon>
    </lineage>
</organism>
<name>A0A7I4EF84_PHYPA</name>
<accession>A0A7I4EF84</accession>
<keyword evidence="1" id="KW-0812">Transmembrane</keyword>
<keyword evidence="3" id="KW-1185">Reference proteome</keyword>
<evidence type="ECO:0000256" key="1">
    <source>
        <dbReference type="SAM" id="Phobius"/>
    </source>
</evidence>
<dbReference type="EMBL" id="ABEU02000008">
    <property type="status" value="NOT_ANNOTATED_CDS"/>
    <property type="molecule type" value="Genomic_DNA"/>
</dbReference>
<dbReference type="Proteomes" id="UP000006727">
    <property type="component" value="Chromosome 8"/>
</dbReference>
<evidence type="ECO:0000313" key="3">
    <source>
        <dbReference type="Proteomes" id="UP000006727"/>
    </source>
</evidence>
<dbReference type="PANTHER" id="PTHR36356:SF1">
    <property type="entry name" value="EXPRESSED PROTEIN"/>
    <property type="match status" value="1"/>
</dbReference>
<dbReference type="Gramene" id="Pp3c8_4270V3.5">
    <property type="protein sequence ID" value="Pp3c8_4270V3.5"/>
    <property type="gene ID" value="Pp3c8_4270"/>
</dbReference>
<dbReference type="EnsemblPlants" id="Pp3c8_4270V3.5">
    <property type="protein sequence ID" value="Pp3c8_4270V3.5"/>
    <property type="gene ID" value="Pp3c8_4270"/>
</dbReference>
<protein>
    <submittedName>
        <fullName evidence="2">Uncharacterized protein</fullName>
    </submittedName>
</protein>
<keyword evidence="1" id="KW-1133">Transmembrane helix</keyword>
<gene>
    <name evidence="2" type="primary">LOC112285708</name>
</gene>
<reference evidence="2 3" key="2">
    <citation type="journal article" date="2018" name="Plant J.">
        <title>The Physcomitrella patens chromosome-scale assembly reveals moss genome structure and evolution.</title>
        <authorList>
            <person name="Lang D."/>
            <person name="Ullrich K.K."/>
            <person name="Murat F."/>
            <person name="Fuchs J."/>
            <person name="Jenkins J."/>
            <person name="Haas F.B."/>
            <person name="Piednoel M."/>
            <person name="Gundlach H."/>
            <person name="Van Bel M."/>
            <person name="Meyberg R."/>
            <person name="Vives C."/>
            <person name="Morata J."/>
            <person name="Symeonidi A."/>
            <person name="Hiss M."/>
            <person name="Muchero W."/>
            <person name="Kamisugi Y."/>
            <person name="Saleh O."/>
            <person name="Blanc G."/>
            <person name="Decker E.L."/>
            <person name="van Gessel N."/>
            <person name="Grimwood J."/>
            <person name="Hayes R.D."/>
            <person name="Graham S.W."/>
            <person name="Gunter L.E."/>
            <person name="McDaniel S.F."/>
            <person name="Hoernstein S.N.W."/>
            <person name="Larsson A."/>
            <person name="Li F.W."/>
            <person name="Perroud P.F."/>
            <person name="Phillips J."/>
            <person name="Ranjan P."/>
            <person name="Rokshar D.S."/>
            <person name="Rothfels C.J."/>
            <person name="Schneider L."/>
            <person name="Shu S."/>
            <person name="Stevenson D.W."/>
            <person name="Thummler F."/>
            <person name="Tillich M."/>
            <person name="Villarreal Aguilar J.C."/>
            <person name="Widiez T."/>
            <person name="Wong G.K."/>
            <person name="Wymore A."/>
            <person name="Zhang Y."/>
            <person name="Zimmer A.D."/>
            <person name="Quatrano R.S."/>
            <person name="Mayer K.F.X."/>
            <person name="Goodstein D."/>
            <person name="Casacuberta J.M."/>
            <person name="Vandepoele K."/>
            <person name="Reski R."/>
            <person name="Cuming A.C."/>
            <person name="Tuskan G.A."/>
            <person name="Maumus F."/>
            <person name="Salse J."/>
            <person name="Schmutz J."/>
            <person name="Rensing S.A."/>
        </authorList>
    </citation>
    <scope>NUCLEOTIDE SEQUENCE [LARGE SCALE GENOMIC DNA]</scope>
    <source>
        <strain evidence="2 3">cv. Gransden 2004</strain>
    </source>
</reference>
<dbReference type="PANTHER" id="PTHR36356">
    <property type="entry name" value="EXPRESSED PROTEIN"/>
    <property type="match status" value="1"/>
</dbReference>
<sequence>MATAVAAGSQASVVAVQWRGKVGKSGWGGACGSGPMSTYISRSVWRTNGPRKQLNGIRVRRVTRCEASGRGFDSQVSRMAEEARRSAGKAARAFGEKADQVFEDVKRKAVDFQEKNDVQGKARRAVKTVNLKFEEFAYDFNKQLGKWDRQYRVTEKAQQVKEYATEQAQNVDRQFGIRQKARNATTDFRLKFPTYRRQFTTFLETPFGKTVVSLFLVWFIVSGWAFRIFFFSLWFLPFAGPFLLGTISKAAVVEVSFDTFCMFNLLR</sequence>
<proteinExistence type="predicted"/>
<keyword evidence="1" id="KW-0472">Membrane</keyword>